<dbReference type="Proteomes" id="UP000018144">
    <property type="component" value="Unassembled WGS sequence"/>
</dbReference>
<accession>U4LER0</accession>
<evidence type="ECO:0000313" key="2">
    <source>
        <dbReference type="Proteomes" id="UP000018144"/>
    </source>
</evidence>
<dbReference type="AlphaFoldDB" id="U4LER0"/>
<gene>
    <name evidence="1" type="ORF">PCON_08029</name>
</gene>
<dbReference type="STRING" id="1076935.U4LER0"/>
<dbReference type="EMBL" id="HF935415">
    <property type="protein sequence ID" value="CCX30037.1"/>
    <property type="molecule type" value="Genomic_DNA"/>
</dbReference>
<organism evidence="1 2">
    <name type="scientific">Pyronema omphalodes (strain CBS 100304)</name>
    <name type="common">Pyronema confluens</name>
    <dbReference type="NCBI Taxonomy" id="1076935"/>
    <lineage>
        <taxon>Eukaryota</taxon>
        <taxon>Fungi</taxon>
        <taxon>Dikarya</taxon>
        <taxon>Ascomycota</taxon>
        <taxon>Pezizomycotina</taxon>
        <taxon>Pezizomycetes</taxon>
        <taxon>Pezizales</taxon>
        <taxon>Pyronemataceae</taxon>
        <taxon>Pyronema</taxon>
    </lineage>
</organism>
<reference evidence="1 2" key="1">
    <citation type="journal article" date="2013" name="PLoS Genet.">
        <title>The genome and development-dependent transcriptomes of Pyronema confluens: a window into fungal evolution.</title>
        <authorList>
            <person name="Traeger S."/>
            <person name="Altegoer F."/>
            <person name="Freitag M."/>
            <person name="Gabaldon T."/>
            <person name="Kempken F."/>
            <person name="Kumar A."/>
            <person name="Marcet-Houben M."/>
            <person name="Poggeler S."/>
            <person name="Stajich J.E."/>
            <person name="Nowrousian M."/>
        </authorList>
    </citation>
    <scope>NUCLEOTIDE SEQUENCE [LARGE SCALE GENOMIC DNA]</scope>
    <source>
        <strain evidence="2">CBS 100304</strain>
        <tissue evidence="1">Vegetative mycelium</tissue>
    </source>
</reference>
<dbReference type="OrthoDB" id="5405293at2759"/>
<evidence type="ECO:0000313" key="1">
    <source>
        <dbReference type="EMBL" id="CCX30037.1"/>
    </source>
</evidence>
<protein>
    <submittedName>
        <fullName evidence="1">Uncharacterized protein</fullName>
    </submittedName>
</protein>
<proteinExistence type="predicted"/>
<name>U4LER0_PYROM</name>
<keyword evidence="2" id="KW-1185">Reference proteome</keyword>
<sequence length="129" mass="15110">MLRQNYERCRTFRWSTLPSSSTEWSRLILREIRDLRQDFAGLRRDFNRLEKNNFARLMNSKVTSDNTQLEAFYGQDNAVIPKFPPTNADIRGLDSVAINNLLTALELPTDGLLERRRNIFRQHIGLTVL</sequence>